<evidence type="ECO:0000313" key="2">
    <source>
        <dbReference type="EMBL" id="UOQ61820.1"/>
    </source>
</evidence>
<dbReference type="InterPro" id="IPR006680">
    <property type="entry name" value="Amidohydro-rel"/>
</dbReference>
<organism evidence="2 3">
    <name type="scientific">Leucobacter rhizosphaerae</name>
    <dbReference type="NCBI Taxonomy" id="2932245"/>
    <lineage>
        <taxon>Bacteria</taxon>
        <taxon>Bacillati</taxon>
        <taxon>Actinomycetota</taxon>
        <taxon>Actinomycetes</taxon>
        <taxon>Micrococcales</taxon>
        <taxon>Microbacteriaceae</taxon>
        <taxon>Leucobacter</taxon>
    </lineage>
</organism>
<proteinExistence type="predicted"/>
<protein>
    <submittedName>
        <fullName evidence="2">Amidohydrolase family protein</fullName>
    </submittedName>
</protein>
<name>A0ABY4FZU1_9MICO</name>
<reference evidence="2 3" key="1">
    <citation type="submission" date="2022-04" db="EMBL/GenBank/DDBJ databases">
        <title>Leucobacter sp. isolated from rhizosphere of onion.</title>
        <authorList>
            <person name="Won M."/>
            <person name="Lee C.-M."/>
            <person name="Woen H.-Y."/>
            <person name="Kwon S.-W."/>
        </authorList>
    </citation>
    <scope>NUCLEOTIDE SEQUENCE [LARGE SCALE GENOMIC DNA]</scope>
    <source>
        <strain evidence="2 3">H25R-14</strain>
    </source>
</reference>
<dbReference type="InterPro" id="IPR032466">
    <property type="entry name" value="Metal_Hydrolase"/>
</dbReference>
<gene>
    <name evidence="2" type="ORF">MUN76_07680</name>
</gene>
<evidence type="ECO:0000313" key="3">
    <source>
        <dbReference type="Proteomes" id="UP000831775"/>
    </source>
</evidence>
<dbReference type="Pfam" id="PF01979">
    <property type="entry name" value="Amidohydro_1"/>
    <property type="match status" value="1"/>
</dbReference>
<dbReference type="InterPro" id="IPR057744">
    <property type="entry name" value="OTAase-like"/>
</dbReference>
<accession>A0ABY4FZU1</accession>
<sequence>MSTRITQVNVWHATGEVSRGATIIIRDGVFVLGGAEPDEAFEHDIDGDGRWLIPGLIDSHMHIWGVRSSNPANWVVDPLGIRPFRAVADLEKVLRAGFTTVREAGGVMGPSIRDAIEEGAILGPRVVPAYLGLSSTGGHGDCHSLPIEWVRDRPYMATVCDGTTEIRKAVRTVLREGGEWVKVWASGAIALSDNDAPDQLHFSVDELRVLCEEAHALGLRVGAHVEFPSAIEACLEAGIDVIEHGFILDETTISSILEHDVPIVTTMALLRRYLRWVGPEITEAQREMARELLPRIMDSARRAHEAGVMLAMGSDSFAEPLTPFGANAEEMLALSEAGIPVEDCLRAATINGAKVMGREQQLGSIEEGKLGDCVLLGRISPLDDLMQVADPENIALVIKGGVPVAGHSMA</sequence>
<dbReference type="InterPro" id="IPR051781">
    <property type="entry name" value="Metallo-dep_Hydrolase"/>
</dbReference>
<dbReference type="EMBL" id="CP095043">
    <property type="protein sequence ID" value="UOQ61820.1"/>
    <property type="molecule type" value="Genomic_DNA"/>
</dbReference>
<dbReference type="PANTHER" id="PTHR43135">
    <property type="entry name" value="ALPHA-D-RIBOSE 1-METHYLPHOSPHONATE 5-TRIPHOSPHATE DIPHOSPHATASE"/>
    <property type="match status" value="1"/>
</dbReference>
<dbReference type="SUPFAM" id="SSF51338">
    <property type="entry name" value="Composite domain of metallo-dependent hydrolases"/>
    <property type="match status" value="1"/>
</dbReference>
<dbReference type="Gene3D" id="2.30.40.10">
    <property type="entry name" value="Urease, subunit C, domain 1"/>
    <property type="match status" value="1"/>
</dbReference>
<evidence type="ECO:0000259" key="1">
    <source>
        <dbReference type="Pfam" id="PF01979"/>
    </source>
</evidence>
<feature type="domain" description="Amidohydrolase-related" evidence="1">
    <location>
        <begin position="52"/>
        <end position="403"/>
    </location>
</feature>
<dbReference type="SUPFAM" id="SSF51556">
    <property type="entry name" value="Metallo-dependent hydrolases"/>
    <property type="match status" value="1"/>
</dbReference>
<dbReference type="InterPro" id="IPR011059">
    <property type="entry name" value="Metal-dep_hydrolase_composite"/>
</dbReference>
<dbReference type="Proteomes" id="UP000831775">
    <property type="component" value="Chromosome"/>
</dbReference>
<dbReference type="RefSeq" id="WP_244688579.1">
    <property type="nucleotide sequence ID" value="NZ_CP095043.1"/>
</dbReference>
<dbReference type="CDD" id="cd01299">
    <property type="entry name" value="Met_dep_hydrolase_A"/>
    <property type="match status" value="1"/>
</dbReference>
<keyword evidence="3" id="KW-1185">Reference proteome</keyword>
<dbReference type="PANTHER" id="PTHR43135:SF3">
    <property type="entry name" value="ALPHA-D-RIBOSE 1-METHYLPHOSPHONATE 5-TRIPHOSPHATE DIPHOSPHATASE"/>
    <property type="match status" value="1"/>
</dbReference>
<dbReference type="Gene3D" id="3.20.20.140">
    <property type="entry name" value="Metal-dependent hydrolases"/>
    <property type="match status" value="1"/>
</dbReference>